<dbReference type="EMBL" id="NGMS01000001">
    <property type="protein sequence ID" value="OTP26835.1"/>
    <property type="molecule type" value="Genomic_DNA"/>
</dbReference>
<comment type="caution">
    <text evidence="2">The sequence shown here is derived from an EMBL/GenBank/DDBJ whole genome shotgun (WGS) entry which is preliminary data.</text>
</comment>
<feature type="transmembrane region" description="Helical" evidence="1">
    <location>
        <begin position="151"/>
        <end position="178"/>
    </location>
</feature>
<gene>
    <name evidence="2" type="ORF">A5802_000569</name>
</gene>
<feature type="transmembrane region" description="Helical" evidence="1">
    <location>
        <begin position="126"/>
        <end position="144"/>
    </location>
</feature>
<evidence type="ECO:0000256" key="1">
    <source>
        <dbReference type="SAM" id="Phobius"/>
    </source>
</evidence>
<feature type="transmembrane region" description="Helical" evidence="1">
    <location>
        <begin position="32"/>
        <end position="53"/>
    </location>
</feature>
<keyword evidence="1" id="KW-0812">Transmembrane</keyword>
<name>A0A242KY06_ENTMU</name>
<proteinExistence type="predicted"/>
<organism evidence="2 3">
    <name type="scientific">Enterococcus mundtii</name>
    <dbReference type="NCBI Taxonomy" id="53346"/>
    <lineage>
        <taxon>Bacteria</taxon>
        <taxon>Bacillati</taxon>
        <taxon>Bacillota</taxon>
        <taxon>Bacilli</taxon>
        <taxon>Lactobacillales</taxon>
        <taxon>Enterococcaceae</taxon>
        <taxon>Enterococcus</taxon>
    </lineage>
</organism>
<feature type="transmembrane region" description="Helical" evidence="1">
    <location>
        <begin position="184"/>
        <end position="207"/>
    </location>
</feature>
<evidence type="ECO:0000313" key="2">
    <source>
        <dbReference type="EMBL" id="OTP26835.1"/>
    </source>
</evidence>
<accession>A0A242KY06</accession>
<protein>
    <submittedName>
        <fullName evidence="2">Uncharacterized protein</fullName>
    </submittedName>
</protein>
<feature type="transmembrane region" description="Helical" evidence="1">
    <location>
        <begin position="81"/>
        <end position="106"/>
    </location>
</feature>
<keyword evidence="1" id="KW-1133">Transmembrane helix</keyword>
<dbReference type="Proteomes" id="UP000195024">
    <property type="component" value="Unassembled WGS sequence"/>
</dbReference>
<dbReference type="AlphaFoldDB" id="A0A242KY06"/>
<sequence length="225" mass="26031">MIFSLGNLVYQYNQMGQQYDELDLLLYGPYGILNGGINGFISSIYLMIWLFFIHSLDKKTEENFYLLHVKTKLKLLVSKDLIMVLSLILYIIFVFLGFIFAYLIMYALVKGELVEAELTLLNVGKIAAIKYLQFLFIGHLFLLLNRVIRNYLVVVLMVMTVFIINLVDSFPAFNLVFIVNRQQIMAQGTFIAWLGLLISLNLLLFAAKYTVTLLRRSNQWCLPRS</sequence>
<keyword evidence="1" id="KW-0472">Membrane</keyword>
<evidence type="ECO:0000313" key="3">
    <source>
        <dbReference type="Proteomes" id="UP000195024"/>
    </source>
</evidence>
<reference evidence="2 3" key="1">
    <citation type="submission" date="2017-05" db="EMBL/GenBank/DDBJ databases">
        <title>The Genome Sequence of Enterococcus mundtii 6B1_DIV0119.</title>
        <authorList>
            <consortium name="The Broad Institute Genomics Platform"/>
            <consortium name="The Broad Institute Genomic Center for Infectious Diseases"/>
            <person name="Earl A."/>
            <person name="Manson A."/>
            <person name="Schwartman J."/>
            <person name="Gilmore M."/>
            <person name="Abouelleil A."/>
            <person name="Cao P."/>
            <person name="Chapman S."/>
            <person name="Cusick C."/>
            <person name="Shea T."/>
            <person name="Young S."/>
            <person name="Neafsey D."/>
            <person name="Nusbaum C."/>
            <person name="Birren B."/>
        </authorList>
    </citation>
    <scope>NUCLEOTIDE SEQUENCE [LARGE SCALE GENOMIC DNA]</scope>
    <source>
        <strain evidence="2 3">6B1_DIV0119</strain>
    </source>
</reference>